<dbReference type="EMBL" id="GG663747">
    <property type="protein sequence ID" value="EEH52950.1"/>
    <property type="molecule type" value="Genomic_DNA"/>
</dbReference>
<name>C1N4J6_MICPC</name>
<reference evidence="1 2" key="1">
    <citation type="journal article" date="2009" name="Science">
        <title>Green evolution and dynamic adaptations revealed by genomes of the marine picoeukaryotes Micromonas.</title>
        <authorList>
            <person name="Worden A.Z."/>
            <person name="Lee J.H."/>
            <person name="Mock T."/>
            <person name="Rouze P."/>
            <person name="Simmons M.P."/>
            <person name="Aerts A.L."/>
            <person name="Allen A.E."/>
            <person name="Cuvelier M.L."/>
            <person name="Derelle E."/>
            <person name="Everett M.V."/>
            <person name="Foulon E."/>
            <person name="Grimwood J."/>
            <person name="Gundlach H."/>
            <person name="Henrissat B."/>
            <person name="Napoli C."/>
            <person name="McDonald S.M."/>
            <person name="Parker M.S."/>
            <person name="Rombauts S."/>
            <person name="Salamov A."/>
            <person name="Von Dassow P."/>
            <person name="Badger J.H."/>
            <person name="Coutinho P.M."/>
            <person name="Demir E."/>
            <person name="Dubchak I."/>
            <person name="Gentemann C."/>
            <person name="Eikrem W."/>
            <person name="Gready J.E."/>
            <person name="John U."/>
            <person name="Lanier W."/>
            <person name="Lindquist E.A."/>
            <person name="Lucas S."/>
            <person name="Mayer K.F."/>
            <person name="Moreau H."/>
            <person name="Not F."/>
            <person name="Otillar R."/>
            <person name="Panaud O."/>
            <person name="Pangilinan J."/>
            <person name="Paulsen I."/>
            <person name="Piegu B."/>
            <person name="Poliakov A."/>
            <person name="Robbens S."/>
            <person name="Schmutz J."/>
            <person name="Toulza E."/>
            <person name="Wyss T."/>
            <person name="Zelensky A."/>
            <person name="Zhou K."/>
            <person name="Armbrust E.V."/>
            <person name="Bhattacharya D."/>
            <person name="Goodenough U.W."/>
            <person name="Van de Peer Y."/>
            <person name="Grigoriev I.V."/>
        </authorList>
    </citation>
    <scope>NUCLEOTIDE SEQUENCE [LARGE SCALE GENOMIC DNA]</scope>
    <source>
        <strain evidence="1 2">CCMP1545</strain>
    </source>
</reference>
<evidence type="ECO:0000313" key="2">
    <source>
        <dbReference type="Proteomes" id="UP000001876"/>
    </source>
</evidence>
<dbReference type="RefSeq" id="XP_003063011.1">
    <property type="nucleotide sequence ID" value="XM_003062965.1"/>
</dbReference>
<dbReference type="Proteomes" id="UP000001876">
    <property type="component" value="Unassembled WGS sequence"/>
</dbReference>
<sequence length="139" mass="14564">MPRPAHLPFAFFASASFANLVASPRTIANVSAESSYSYFSLTAAITSSRVNPGASASRARSDLRISSHASARRARAAALSAFVAATVLVSSSKFGGDVDFLDECLRTATPGRSPATGAATEVIVRRTRRVTEGTRTRAV</sequence>
<dbReference type="AlphaFoldDB" id="C1N4J6"/>
<accession>C1N4J6</accession>
<protein>
    <submittedName>
        <fullName evidence="1">Predicted protein</fullName>
    </submittedName>
</protein>
<gene>
    <name evidence="1" type="ORF">MICPUCDRAFT_42428</name>
</gene>
<dbReference type="KEGG" id="mpp:MICPUCDRAFT_42428"/>
<proteinExistence type="predicted"/>
<evidence type="ECO:0000313" key="1">
    <source>
        <dbReference type="EMBL" id="EEH52950.1"/>
    </source>
</evidence>
<dbReference type="GeneID" id="9688451"/>
<organism evidence="2">
    <name type="scientific">Micromonas pusilla (strain CCMP1545)</name>
    <name type="common">Picoplanktonic green alga</name>
    <dbReference type="NCBI Taxonomy" id="564608"/>
    <lineage>
        <taxon>Eukaryota</taxon>
        <taxon>Viridiplantae</taxon>
        <taxon>Chlorophyta</taxon>
        <taxon>Mamiellophyceae</taxon>
        <taxon>Mamiellales</taxon>
        <taxon>Mamiellaceae</taxon>
        <taxon>Micromonas</taxon>
    </lineage>
</organism>
<keyword evidence="2" id="KW-1185">Reference proteome</keyword>